<feature type="compositionally biased region" description="Low complexity" evidence="1">
    <location>
        <begin position="416"/>
        <end position="427"/>
    </location>
</feature>
<feature type="region of interest" description="Disordered" evidence="1">
    <location>
        <begin position="382"/>
        <end position="427"/>
    </location>
</feature>
<evidence type="ECO:0000256" key="1">
    <source>
        <dbReference type="SAM" id="MobiDB-lite"/>
    </source>
</evidence>
<feature type="compositionally biased region" description="Polar residues" evidence="1">
    <location>
        <begin position="405"/>
        <end position="415"/>
    </location>
</feature>
<dbReference type="Proteomes" id="UP000640052">
    <property type="component" value="Unassembled WGS sequence"/>
</dbReference>
<evidence type="ECO:0000313" key="2">
    <source>
        <dbReference type="EMBL" id="GIH26578.1"/>
    </source>
</evidence>
<dbReference type="EMBL" id="BOOA01000042">
    <property type="protein sequence ID" value="GIH26578.1"/>
    <property type="molecule type" value="Genomic_DNA"/>
</dbReference>
<keyword evidence="3" id="KW-1185">Reference proteome</keyword>
<name>A0A919QFH8_9ACTN</name>
<feature type="region of interest" description="Disordered" evidence="1">
    <location>
        <begin position="637"/>
        <end position="682"/>
    </location>
</feature>
<feature type="compositionally biased region" description="Pro residues" evidence="1">
    <location>
        <begin position="650"/>
        <end position="669"/>
    </location>
</feature>
<accession>A0A919QFH8</accession>
<dbReference type="AlphaFoldDB" id="A0A919QFH8"/>
<dbReference type="RefSeq" id="WP_204043257.1">
    <property type="nucleotide sequence ID" value="NZ_BOOA01000042.1"/>
</dbReference>
<evidence type="ECO:0000313" key="3">
    <source>
        <dbReference type="Proteomes" id="UP000640052"/>
    </source>
</evidence>
<organism evidence="2 3">
    <name type="scientific">Acrocarpospora phusangensis</name>
    <dbReference type="NCBI Taxonomy" id="1070424"/>
    <lineage>
        <taxon>Bacteria</taxon>
        <taxon>Bacillati</taxon>
        <taxon>Actinomycetota</taxon>
        <taxon>Actinomycetes</taxon>
        <taxon>Streptosporangiales</taxon>
        <taxon>Streptosporangiaceae</taxon>
        <taxon>Acrocarpospora</taxon>
    </lineage>
</organism>
<protein>
    <submittedName>
        <fullName evidence="2">Uncharacterized protein</fullName>
    </submittedName>
</protein>
<reference evidence="2" key="1">
    <citation type="submission" date="2021-01" db="EMBL/GenBank/DDBJ databases">
        <title>Whole genome shotgun sequence of Acrocarpospora phusangensis NBRC 108782.</title>
        <authorList>
            <person name="Komaki H."/>
            <person name="Tamura T."/>
        </authorList>
    </citation>
    <scope>NUCLEOTIDE SEQUENCE</scope>
    <source>
        <strain evidence="2">NBRC 108782</strain>
    </source>
</reference>
<sequence length="758" mass="79364">MTGVRRSFLPWYRTGYAAALTGPPPAGSGRAPVPAGVRLRDDGGRGRVAVPMVLAGPGDVVGIDPREVGRLEPYDGCPDAEPSYFPYVEFASPDLPWRFTPDGVRSAPLPGGQATREWVRPWLALVVVPAERATLTVAESGGTPVLRCPGAELPDPGEVWAWAHVQVTHDVGDPVTAGAAVARLICPRRLAGGVRYLACVVPAYAAGRDAVVPGPDADPLAPAWGGDGDVSLPAYVQWTFTTGPGGSFESLVRRLRPRRLPSTSGSRPLAVGAPGWGARAGSADAEAGMQGALRPVGVNEPPMADDVLAESLRTAVSRSGPGVELRPPLYGQDYQHGRSALAPSGQGWLDTLNTDPRRRVAAGLAAWAVAVNQEELVDTAWSQLATSRPRPTSPPPDRITDSPTGHITGSMSSRMSGPAAPTAGPDPALAAAVAGSLADRHGIPVTTTPPASEGFAPYYPGPAYALLRGIAPEWILPAVGDLPLDTVALAETNQAFVESFLVGLNHALARELQWRRYPVRADGTFFDVFWGGASAHRLPALAGWNADDALGSHSGPGDQIVLVLRGALLRRFPTATIYLSRTAASTEELLLPAFSGRIGPDTTFLGFPLTTAAATEPPPAGTTPWTVIIQESVSHTRFGLDDPPTEPVDQPIPAPADPPADPVNPPVPNPADDQVSAEPPQSWQDLDWSHPHLADRTHVPMAGPLAGVTLPAARGSAATATWALDAAQTAVAVQQPAFRVRIPLALWLTPPPEPEQPS</sequence>
<comment type="caution">
    <text evidence="2">The sequence shown here is derived from an EMBL/GenBank/DDBJ whole genome shotgun (WGS) entry which is preliminary data.</text>
</comment>
<gene>
    <name evidence="2" type="ORF">Aph01nite_48880</name>
</gene>
<proteinExistence type="predicted"/>